<dbReference type="PANTHER" id="PTHR35494:SF1">
    <property type="entry name" value="NAD(P)H-QUINONE OXIDOREDUCTASE SUBUNIT S, CHLOROPLASTIC"/>
    <property type="match status" value="1"/>
</dbReference>
<feature type="region of interest" description="Disordered" evidence="1">
    <location>
        <begin position="52"/>
        <end position="139"/>
    </location>
</feature>
<accession>A0A5P1ECS2</accession>
<evidence type="ECO:0000313" key="2">
    <source>
        <dbReference type="EMBL" id="ONK63007.1"/>
    </source>
</evidence>
<sequence length="139" mass="15016">MATSIPIQTIQNPLLNKTQLLHKTHLSAPSSSSHRLIFTPHAKFNLSEIMGGRGLCNGEAGLQKELKRQIQQDPSTGSQSQPTPPSPTPSSSFDDNDAFEKELMGLTGGFPGGEKGLEKFIQENPPPKKSSANEEAESY</sequence>
<dbReference type="Proteomes" id="UP000243459">
    <property type="component" value="Chromosome 7"/>
</dbReference>
<dbReference type="PANTHER" id="PTHR35494">
    <property type="entry name" value="NAD(P)H-QUINONE OXIDOREDUCTASE SUBUNIT S, CHLOROPLASTIC"/>
    <property type="match status" value="1"/>
</dbReference>
<gene>
    <name evidence="2" type="ORF">A4U43_C07F10420</name>
</gene>
<reference evidence="3" key="1">
    <citation type="journal article" date="2017" name="Nat. Commun.">
        <title>The asparagus genome sheds light on the origin and evolution of a young Y chromosome.</title>
        <authorList>
            <person name="Harkess A."/>
            <person name="Zhou J."/>
            <person name="Xu C."/>
            <person name="Bowers J.E."/>
            <person name="Van der Hulst R."/>
            <person name="Ayyampalayam S."/>
            <person name="Mercati F."/>
            <person name="Riccardi P."/>
            <person name="McKain M.R."/>
            <person name="Kakrana A."/>
            <person name="Tang H."/>
            <person name="Ray J."/>
            <person name="Groenendijk J."/>
            <person name="Arikit S."/>
            <person name="Mathioni S.M."/>
            <person name="Nakano M."/>
            <person name="Shan H."/>
            <person name="Telgmann-Rauber A."/>
            <person name="Kanno A."/>
            <person name="Yue Z."/>
            <person name="Chen H."/>
            <person name="Li W."/>
            <person name="Chen Y."/>
            <person name="Xu X."/>
            <person name="Zhang Y."/>
            <person name="Luo S."/>
            <person name="Chen H."/>
            <person name="Gao J."/>
            <person name="Mao Z."/>
            <person name="Pires J.C."/>
            <person name="Luo M."/>
            <person name="Kudrna D."/>
            <person name="Wing R.A."/>
            <person name="Meyers B.C."/>
            <person name="Yi K."/>
            <person name="Kong H."/>
            <person name="Lavrijsen P."/>
            <person name="Sunseri F."/>
            <person name="Falavigna A."/>
            <person name="Ye Y."/>
            <person name="Leebens-Mack J.H."/>
            <person name="Chen G."/>
        </authorList>
    </citation>
    <scope>NUCLEOTIDE SEQUENCE [LARGE SCALE GENOMIC DNA]</scope>
    <source>
        <strain evidence="3">cv. DH0086</strain>
    </source>
</reference>
<dbReference type="OMA" id="FLGQDHH"/>
<feature type="compositionally biased region" description="Low complexity" evidence="1">
    <location>
        <begin position="71"/>
        <end position="81"/>
    </location>
</feature>
<dbReference type="EMBL" id="CM007387">
    <property type="protein sequence ID" value="ONK63007.1"/>
    <property type="molecule type" value="Genomic_DNA"/>
</dbReference>
<evidence type="ECO:0000256" key="1">
    <source>
        <dbReference type="SAM" id="MobiDB-lite"/>
    </source>
</evidence>
<name>A0A5P1ECS2_ASPOF</name>
<dbReference type="AlphaFoldDB" id="A0A5P1ECS2"/>
<evidence type="ECO:0000313" key="3">
    <source>
        <dbReference type="Proteomes" id="UP000243459"/>
    </source>
</evidence>
<dbReference type="GO" id="GO:0009767">
    <property type="term" value="P:photosynthetic electron transport chain"/>
    <property type="evidence" value="ECO:0007669"/>
    <property type="project" value="InterPro"/>
</dbReference>
<organism evidence="2 3">
    <name type="scientific">Asparagus officinalis</name>
    <name type="common">Garden asparagus</name>
    <dbReference type="NCBI Taxonomy" id="4686"/>
    <lineage>
        <taxon>Eukaryota</taxon>
        <taxon>Viridiplantae</taxon>
        <taxon>Streptophyta</taxon>
        <taxon>Embryophyta</taxon>
        <taxon>Tracheophyta</taxon>
        <taxon>Spermatophyta</taxon>
        <taxon>Magnoliopsida</taxon>
        <taxon>Liliopsida</taxon>
        <taxon>Asparagales</taxon>
        <taxon>Asparagaceae</taxon>
        <taxon>Asparagoideae</taxon>
        <taxon>Asparagus</taxon>
    </lineage>
</organism>
<keyword evidence="3" id="KW-1185">Reference proteome</keyword>
<proteinExistence type="predicted"/>
<dbReference type="InterPro" id="IPR021659">
    <property type="entry name" value="NdhS"/>
</dbReference>
<protein>
    <submittedName>
        <fullName evidence="2">Uncharacterized protein</fullName>
    </submittedName>
</protein>
<dbReference type="Gramene" id="ONK63007">
    <property type="protein sequence ID" value="ONK63007"/>
    <property type="gene ID" value="A4U43_C07F10420"/>
</dbReference>